<name>A0A0L0F6Z3_9EUKA</name>
<evidence type="ECO:0000313" key="2">
    <source>
        <dbReference type="Proteomes" id="UP000054560"/>
    </source>
</evidence>
<organism evidence="1 2">
    <name type="scientific">Sphaeroforma arctica JP610</name>
    <dbReference type="NCBI Taxonomy" id="667725"/>
    <lineage>
        <taxon>Eukaryota</taxon>
        <taxon>Ichthyosporea</taxon>
        <taxon>Ichthyophonida</taxon>
        <taxon>Sphaeroforma</taxon>
    </lineage>
</organism>
<keyword evidence="2" id="KW-1185">Reference proteome</keyword>
<dbReference type="RefSeq" id="XP_014146404.1">
    <property type="nucleotide sequence ID" value="XM_014290929.1"/>
</dbReference>
<proteinExistence type="predicted"/>
<dbReference type="EMBL" id="KQ246940">
    <property type="protein sequence ID" value="KNC72502.1"/>
    <property type="molecule type" value="Genomic_DNA"/>
</dbReference>
<dbReference type="Proteomes" id="UP000054560">
    <property type="component" value="Unassembled WGS sequence"/>
</dbReference>
<dbReference type="GeneID" id="25915445"/>
<dbReference type="AlphaFoldDB" id="A0A0L0F6Z3"/>
<accession>A0A0L0F6Z3</accession>
<sequence>MQCLHESAGVRYIDALRKYKNMHIQSATSAERDCFDNIMTAIYGAMVDTADRLRNDYREQQLSREDYNWVRSLIAESLVGLREGDPKAAVLLKVCIGRLTVSYIQGNYTRIRVNSKEWHNTVQYN</sequence>
<gene>
    <name evidence="1" type="ORF">SARC_14941</name>
</gene>
<protein>
    <submittedName>
        <fullName evidence="1">Uncharacterized protein</fullName>
    </submittedName>
</protein>
<evidence type="ECO:0000313" key="1">
    <source>
        <dbReference type="EMBL" id="KNC72502.1"/>
    </source>
</evidence>
<reference evidence="1 2" key="1">
    <citation type="submission" date="2011-02" db="EMBL/GenBank/DDBJ databases">
        <title>The Genome Sequence of Sphaeroforma arctica JP610.</title>
        <authorList>
            <consortium name="The Broad Institute Genome Sequencing Platform"/>
            <person name="Russ C."/>
            <person name="Cuomo C."/>
            <person name="Young S.K."/>
            <person name="Zeng Q."/>
            <person name="Gargeya S."/>
            <person name="Alvarado L."/>
            <person name="Berlin A."/>
            <person name="Chapman S.B."/>
            <person name="Chen Z."/>
            <person name="Freedman E."/>
            <person name="Gellesch M."/>
            <person name="Goldberg J."/>
            <person name="Griggs A."/>
            <person name="Gujja S."/>
            <person name="Heilman E."/>
            <person name="Heiman D."/>
            <person name="Howarth C."/>
            <person name="Mehta T."/>
            <person name="Neiman D."/>
            <person name="Pearson M."/>
            <person name="Roberts A."/>
            <person name="Saif S."/>
            <person name="Shea T."/>
            <person name="Shenoy N."/>
            <person name="Sisk P."/>
            <person name="Stolte C."/>
            <person name="Sykes S."/>
            <person name="White J."/>
            <person name="Yandava C."/>
            <person name="Burger G."/>
            <person name="Gray M.W."/>
            <person name="Holland P.W.H."/>
            <person name="King N."/>
            <person name="Lang F.B.F."/>
            <person name="Roger A.J."/>
            <person name="Ruiz-Trillo I."/>
            <person name="Haas B."/>
            <person name="Nusbaum C."/>
            <person name="Birren B."/>
        </authorList>
    </citation>
    <scope>NUCLEOTIDE SEQUENCE [LARGE SCALE GENOMIC DNA]</scope>
    <source>
        <strain evidence="1 2">JP610</strain>
    </source>
</reference>